<evidence type="ECO:0000256" key="10">
    <source>
        <dbReference type="ARBA" id="ARBA00022833"/>
    </source>
</evidence>
<comment type="similarity">
    <text evidence="13">Belongs to the RING-type zinc finger family. ATL subfamily.</text>
</comment>
<dbReference type="OrthoDB" id="8062037at2759"/>
<comment type="pathway">
    <text evidence="3">Protein modification; protein ubiquitination.</text>
</comment>
<dbReference type="RefSeq" id="XP_016504789.1">
    <property type="nucleotide sequence ID" value="XM_016649303.1"/>
</dbReference>
<evidence type="ECO:0000256" key="1">
    <source>
        <dbReference type="ARBA" id="ARBA00000900"/>
    </source>
</evidence>
<keyword evidence="8 14" id="KW-0863">Zinc-finger</keyword>
<dbReference type="GO" id="GO:0061630">
    <property type="term" value="F:ubiquitin protein ligase activity"/>
    <property type="evidence" value="ECO:0007669"/>
    <property type="project" value="UniProtKB-EC"/>
</dbReference>
<dbReference type="PaxDb" id="4097-A0A1S4CUW4"/>
<dbReference type="EC" id="2.3.2.27" evidence="4"/>
<keyword evidence="11 15" id="KW-1133">Transmembrane helix</keyword>
<dbReference type="SMR" id="A0A1S4CUW4"/>
<keyword evidence="9" id="KW-0833">Ubl conjugation pathway</keyword>
<dbReference type="SUPFAM" id="SSF57850">
    <property type="entry name" value="RING/U-box"/>
    <property type="match status" value="1"/>
</dbReference>
<evidence type="ECO:0000256" key="13">
    <source>
        <dbReference type="ARBA" id="ARBA00024209"/>
    </source>
</evidence>
<dbReference type="KEGG" id="nta:107822736"/>
<comment type="subcellular location">
    <subcellularLocation>
        <location evidence="2">Membrane</location>
        <topology evidence="2">Single-pass membrane protein</topology>
    </subcellularLocation>
</comment>
<evidence type="ECO:0000256" key="7">
    <source>
        <dbReference type="ARBA" id="ARBA00022723"/>
    </source>
</evidence>
<dbReference type="PROSITE" id="PS50089">
    <property type="entry name" value="ZF_RING_2"/>
    <property type="match status" value="1"/>
</dbReference>
<dbReference type="STRING" id="4097.A0A1S4CUW4"/>
<dbReference type="Gene3D" id="3.30.40.10">
    <property type="entry name" value="Zinc/RING finger domain, C3HC4 (zinc finger)"/>
    <property type="match status" value="1"/>
</dbReference>
<evidence type="ECO:0000313" key="18">
    <source>
        <dbReference type="RefSeq" id="XP_016504789.1"/>
    </source>
</evidence>
<dbReference type="GO" id="GO:0008270">
    <property type="term" value="F:zinc ion binding"/>
    <property type="evidence" value="ECO:0007669"/>
    <property type="project" value="UniProtKB-KW"/>
</dbReference>
<proteinExistence type="inferred from homology"/>
<feature type="transmembrane region" description="Helical" evidence="15">
    <location>
        <begin position="24"/>
        <end position="46"/>
    </location>
</feature>
<evidence type="ECO:0000256" key="12">
    <source>
        <dbReference type="ARBA" id="ARBA00023136"/>
    </source>
</evidence>
<evidence type="ECO:0000259" key="16">
    <source>
        <dbReference type="PROSITE" id="PS50089"/>
    </source>
</evidence>
<dbReference type="InterPro" id="IPR013083">
    <property type="entry name" value="Znf_RING/FYVE/PHD"/>
</dbReference>
<reference evidence="18" key="2">
    <citation type="submission" date="2025-08" db="UniProtKB">
        <authorList>
            <consortium name="RefSeq"/>
        </authorList>
    </citation>
    <scope>IDENTIFICATION</scope>
    <source>
        <tissue evidence="18">Leaf</tissue>
    </source>
</reference>
<evidence type="ECO:0000256" key="3">
    <source>
        <dbReference type="ARBA" id="ARBA00004906"/>
    </source>
</evidence>
<evidence type="ECO:0000256" key="8">
    <source>
        <dbReference type="ARBA" id="ARBA00022771"/>
    </source>
</evidence>
<feature type="domain" description="RING-type" evidence="16">
    <location>
        <begin position="113"/>
        <end position="155"/>
    </location>
</feature>
<dbReference type="GO" id="GO:0016020">
    <property type="term" value="C:membrane"/>
    <property type="evidence" value="ECO:0007669"/>
    <property type="project" value="UniProtKB-SubCell"/>
</dbReference>
<keyword evidence="10" id="KW-0862">Zinc</keyword>
<dbReference type="RefSeq" id="XP_016504789.1">
    <property type="nucleotide sequence ID" value="XM_016649303.2"/>
</dbReference>
<dbReference type="PANTHER" id="PTHR45768:SF34">
    <property type="entry name" value="RING-H2 FINGER PROTEIN ATL64"/>
    <property type="match status" value="1"/>
</dbReference>
<evidence type="ECO:0000313" key="17">
    <source>
        <dbReference type="Proteomes" id="UP000790787"/>
    </source>
</evidence>
<dbReference type="SMART" id="SM00184">
    <property type="entry name" value="RING"/>
    <property type="match status" value="1"/>
</dbReference>
<evidence type="ECO:0000256" key="6">
    <source>
        <dbReference type="ARBA" id="ARBA00022692"/>
    </source>
</evidence>
<evidence type="ECO:0000256" key="4">
    <source>
        <dbReference type="ARBA" id="ARBA00012483"/>
    </source>
</evidence>
<evidence type="ECO:0000256" key="15">
    <source>
        <dbReference type="SAM" id="Phobius"/>
    </source>
</evidence>
<keyword evidence="5" id="KW-0808">Transferase</keyword>
<evidence type="ECO:0000256" key="5">
    <source>
        <dbReference type="ARBA" id="ARBA00022679"/>
    </source>
</evidence>
<keyword evidence="7" id="KW-0479">Metal-binding</keyword>
<protein>
    <recommendedName>
        <fullName evidence="4">RING-type E3 ubiquitin transferase</fullName>
        <ecNumber evidence="4">2.3.2.27</ecNumber>
    </recommendedName>
</protein>
<organism evidence="17 18">
    <name type="scientific">Nicotiana tabacum</name>
    <name type="common">Common tobacco</name>
    <dbReference type="NCBI Taxonomy" id="4097"/>
    <lineage>
        <taxon>Eukaryota</taxon>
        <taxon>Viridiplantae</taxon>
        <taxon>Streptophyta</taxon>
        <taxon>Embryophyta</taxon>
        <taxon>Tracheophyta</taxon>
        <taxon>Spermatophyta</taxon>
        <taxon>Magnoliopsida</taxon>
        <taxon>eudicotyledons</taxon>
        <taxon>Gunneridae</taxon>
        <taxon>Pentapetalae</taxon>
        <taxon>asterids</taxon>
        <taxon>lamiids</taxon>
        <taxon>Solanales</taxon>
        <taxon>Solanaceae</taxon>
        <taxon>Nicotianoideae</taxon>
        <taxon>Nicotianeae</taxon>
        <taxon>Nicotiana</taxon>
    </lineage>
</organism>
<dbReference type="GeneID" id="107822736"/>
<keyword evidence="6 15" id="KW-0812">Transmembrane</keyword>
<evidence type="ECO:0000256" key="11">
    <source>
        <dbReference type="ARBA" id="ARBA00022989"/>
    </source>
</evidence>
<dbReference type="OMA" id="YERFIVR"/>
<name>A0A1S4CUW4_TOBAC</name>
<gene>
    <name evidence="18" type="primary">LOC107822736</name>
</gene>
<keyword evidence="12 15" id="KW-0472">Membrane</keyword>
<sequence length="242" mass="26879">MGFDEDDNPFTHHHKNKYDINSKIMLSAIISLSIVVFLVTILHMYIRCVIRRRQARRRATFSPAWSLVASTVSQVEPPKNGLDPSIIASLPIFVYKQSDDHDMDEAITNPIECAVCLSILENGEIVRNLPNCKHIFHVECIDKWFNCHSTCPICRAEAKPQILPEPREGVVSRIPPSAPPLDGGNLSIVVNVGETSSSGKTTIGGCGSSSRLSSFRRILSRERSSRRLQVEDPESNNGGCRI</sequence>
<dbReference type="Pfam" id="PF13639">
    <property type="entry name" value="zf-RING_2"/>
    <property type="match status" value="1"/>
</dbReference>
<reference evidence="17" key="1">
    <citation type="journal article" date="2014" name="Nat. Commun.">
        <title>The tobacco genome sequence and its comparison with those of tomato and potato.</title>
        <authorList>
            <person name="Sierro N."/>
            <person name="Battey J.N."/>
            <person name="Ouadi S."/>
            <person name="Bakaher N."/>
            <person name="Bovet L."/>
            <person name="Willig A."/>
            <person name="Goepfert S."/>
            <person name="Peitsch M.C."/>
            <person name="Ivanov N.V."/>
        </authorList>
    </citation>
    <scope>NUCLEOTIDE SEQUENCE [LARGE SCALE GENOMIC DNA]</scope>
</reference>
<evidence type="ECO:0000256" key="9">
    <source>
        <dbReference type="ARBA" id="ARBA00022786"/>
    </source>
</evidence>
<dbReference type="PANTHER" id="PTHR45768">
    <property type="entry name" value="E3 UBIQUITIN-PROTEIN LIGASE RNF13-LIKE"/>
    <property type="match status" value="1"/>
</dbReference>
<evidence type="ECO:0000256" key="14">
    <source>
        <dbReference type="PROSITE-ProRule" id="PRU00175"/>
    </source>
</evidence>
<dbReference type="AlphaFoldDB" id="A0A1S4CUW4"/>
<dbReference type="FunFam" id="3.30.40.10:FF:000187">
    <property type="entry name" value="E3 ubiquitin-protein ligase ATL6"/>
    <property type="match status" value="1"/>
</dbReference>
<dbReference type="Proteomes" id="UP000790787">
    <property type="component" value="Chromosome 1"/>
</dbReference>
<dbReference type="InterPro" id="IPR001841">
    <property type="entry name" value="Znf_RING"/>
</dbReference>
<comment type="catalytic activity">
    <reaction evidence="1">
        <text>S-ubiquitinyl-[E2 ubiquitin-conjugating enzyme]-L-cysteine + [acceptor protein]-L-lysine = [E2 ubiquitin-conjugating enzyme]-L-cysteine + N(6)-ubiquitinyl-[acceptor protein]-L-lysine.</text>
        <dbReference type="EC" id="2.3.2.27"/>
    </reaction>
</comment>
<dbReference type="CDD" id="cd16461">
    <property type="entry name" value="RING-H2_EL5-like"/>
    <property type="match status" value="1"/>
</dbReference>
<evidence type="ECO:0000256" key="2">
    <source>
        <dbReference type="ARBA" id="ARBA00004167"/>
    </source>
</evidence>
<keyword evidence="17" id="KW-1185">Reference proteome</keyword>
<accession>A0A1S4CUW4</accession>